<keyword evidence="1" id="KW-1185">Reference proteome</keyword>
<dbReference type="GeneID" id="112495281"/>
<dbReference type="Proteomes" id="UP000694920">
    <property type="component" value="Unplaced"/>
</dbReference>
<protein>
    <submittedName>
        <fullName evidence="2">Uncharacterized protein LOC112495281</fullName>
    </submittedName>
</protein>
<dbReference type="AlphaFoldDB" id="A0AAJ7RUJ5"/>
<accession>A0AAJ7RUJ5</accession>
<dbReference type="KEGG" id="ccin:112495281"/>
<name>A0AAJ7RUJ5_CEPCN</name>
<sequence>MMHASPVAAVGGRPFYYNWIRQRDSFSRLYDTSNGGLTYLRIIRSIIAGTSTFILLVAGSLSGCETKGPISFYSLPAASSCLFVYSQDTTSGRDGSAEWDARPE</sequence>
<dbReference type="RefSeq" id="XP_024946952.1">
    <property type="nucleotide sequence ID" value="XM_025091184.1"/>
</dbReference>
<proteinExistence type="predicted"/>
<reference evidence="2" key="1">
    <citation type="submission" date="2025-08" db="UniProtKB">
        <authorList>
            <consortium name="RefSeq"/>
        </authorList>
    </citation>
    <scope>IDENTIFICATION</scope>
</reference>
<organism evidence="1 2">
    <name type="scientific">Cephus cinctus</name>
    <name type="common">Wheat stem sawfly</name>
    <dbReference type="NCBI Taxonomy" id="211228"/>
    <lineage>
        <taxon>Eukaryota</taxon>
        <taxon>Metazoa</taxon>
        <taxon>Ecdysozoa</taxon>
        <taxon>Arthropoda</taxon>
        <taxon>Hexapoda</taxon>
        <taxon>Insecta</taxon>
        <taxon>Pterygota</taxon>
        <taxon>Neoptera</taxon>
        <taxon>Endopterygota</taxon>
        <taxon>Hymenoptera</taxon>
        <taxon>Cephoidea</taxon>
        <taxon>Cephidae</taxon>
        <taxon>Cephus</taxon>
    </lineage>
</organism>
<evidence type="ECO:0000313" key="2">
    <source>
        <dbReference type="RefSeq" id="XP_024946952.1"/>
    </source>
</evidence>
<gene>
    <name evidence="2" type="primary">LOC112495281</name>
</gene>
<evidence type="ECO:0000313" key="1">
    <source>
        <dbReference type="Proteomes" id="UP000694920"/>
    </source>
</evidence>